<feature type="compositionally biased region" description="Basic residues" evidence="1">
    <location>
        <begin position="1"/>
        <end position="12"/>
    </location>
</feature>
<proteinExistence type="predicted"/>
<organism evidence="2 3">
    <name type="scientific">Methylobacterium oryzae CBMB20</name>
    <dbReference type="NCBI Taxonomy" id="693986"/>
    <lineage>
        <taxon>Bacteria</taxon>
        <taxon>Pseudomonadati</taxon>
        <taxon>Pseudomonadota</taxon>
        <taxon>Alphaproteobacteria</taxon>
        <taxon>Hyphomicrobiales</taxon>
        <taxon>Methylobacteriaceae</taxon>
        <taxon>Methylobacterium</taxon>
    </lineage>
</organism>
<keyword evidence="3" id="KW-1185">Reference proteome</keyword>
<dbReference type="STRING" id="693986.MOC_6246"/>
<feature type="region of interest" description="Disordered" evidence="1">
    <location>
        <begin position="78"/>
        <end position="103"/>
    </location>
</feature>
<sequence>MDMHTLARRLARRMPGAEHLARTVQGAARCGEPQKGLKQQRVERDQANDRAPSTRSRLPPAHGAIYAAGLRRVNARVPYGAGRPVHRRRPGGARPDETAPHPP</sequence>
<protein>
    <submittedName>
        <fullName evidence="2">Protein of unassigned function</fullName>
    </submittedName>
</protein>
<gene>
    <name evidence="2" type="ORF">MOC_6246</name>
</gene>
<dbReference type="EMBL" id="CP003811">
    <property type="protein sequence ID" value="AIQ94001.1"/>
    <property type="molecule type" value="Genomic_DNA"/>
</dbReference>
<evidence type="ECO:0000313" key="2">
    <source>
        <dbReference type="EMBL" id="AIQ94001.1"/>
    </source>
</evidence>
<accession>A0A089P186</accession>
<dbReference type="Proteomes" id="UP000029492">
    <property type="component" value="Chromosome"/>
</dbReference>
<evidence type="ECO:0000256" key="1">
    <source>
        <dbReference type="SAM" id="MobiDB-lite"/>
    </source>
</evidence>
<dbReference type="HOGENOM" id="CLU_2260453_0_0_5"/>
<dbReference type="AlphaFoldDB" id="A0A089P186"/>
<reference evidence="2 3" key="1">
    <citation type="journal article" date="2014" name="PLoS ONE">
        <title>Genome Information of Methylobacterium oryzae, a Plant-Probiotic Methylotroph in the Phyllosphere.</title>
        <authorList>
            <person name="Kwak M.J."/>
            <person name="Jeong H."/>
            <person name="Madhaiyan M."/>
            <person name="Lee Y."/>
            <person name="Sa T.M."/>
            <person name="Oh T.K."/>
            <person name="Kim J.F."/>
        </authorList>
    </citation>
    <scope>NUCLEOTIDE SEQUENCE [LARGE SCALE GENOMIC DNA]</scope>
    <source>
        <strain evidence="2 3">CBMB20</strain>
    </source>
</reference>
<dbReference type="KEGG" id="mor:MOC_6246"/>
<feature type="region of interest" description="Disordered" evidence="1">
    <location>
        <begin position="1"/>
        <end position="60"/>
    </location>
</feature>
<name>A0A089P186_9HYPH</name>
<feature type="compositionally biased region" description="Basic and acidic residues" evidence="1">
    <location>
        <begin position="94"/>
        <end position="103"/>
    </location>
</feature>
<evidence type="ECO:0000313" key="3">
    <source>
        <dbReference type="Proteomes" id="UP000029492"/>
    </source>
</evidence>